<evidence type="ECO:0000313" key="9">
    <source>
        <dbReference type="Proteomes" id="UP000694892"/>
    </source>
</evidence>
<dbReference type="Gene3D" id="1.10.510.10">
    <property type="entry name" value="Transferase(Phosphotransferase) domain 1"/>
    <property type="match status" value="1"/>
</dbReference>
<accession>A0A974HSI3</accession>
<dbReference type="SMART" id="SM00220">
    <property type="entry name" value="S_TKc"/>
    <property type="match status" value="1"/>
</dbReference>
<sequence>MLASLKDRRSKVAVKIIKKNPGSISNIQTEANILKMTSGGPYLCHGYAAFQTQRHVFLIMEYVSGGSLRDQLESHSPLDMTRVEFQSAEIVCGLQFLHNNSIVHRSVYVCYFTPLLVLNYCVFIFITGVQIQKKSEQPSSSR</sequence>
<keyword evidence="6" id="KW-1133">Transmembrane helix</keyword>
<dbReference type="OMA" id="CAAEIVC"/>
<evidence type="ECO:0000259" key="7">
    <source>
        <dbReference type="PROSITE" id="PS50011"/>
    </source>
</evidence>
<keyword evidence="4" id="KW-0418">Kinase</keyword>
<dbReference type="Proteomes" id="UP000694892">
    <property type="component" value="Chromosome 3L"/>
</dbReference>
<dbReference type="InterPro" id="IPR011009">
    <property type="entry name" value="Kinase-like_dom_sf"/>
</dbReference>
<dbReference type="InterPro" id="IPR000719">
    <property type="entry name" value="Prot_kinase_dom"/>
</dbReference>
<keyword evidence="2" id="KW-0808">Transferase</keyword>
<dbReference type="AlphaFoldDB" id="A0A974HSI3"/>
<keyword evidence="6" id="KW-0812">Transmembrane</keyword>
<dbReference type="PANTHER" id="PTHR24351">
    <property type="entry name" value="RIBOSOMAL PROTEIN S6 KINASE"/>
    <property type="match status" value="1"/>
</dbReference>
<keyword evidence="6" id="KW-0472">Membrane</keyword>
<keyword evidence="5" id="KW-0067">ATP-binding</keyword>
<evidence type="ECO:0000256" key="6">
    <source>
        <dbReference type="SAM" id="Phobius"/>
    </source>
</evidence>
<name>A0A974HSI3_XENLA</name>
<dbReference type="PROSITE" id="PS50011">
    <property type="entry name" value="PROTEIN_KINASE_DOM"/>
    <property type="match status" value="1"/>
</dbReference>
<feature type="transmembrane region" description="Helical" evidence="6">
    <location>
        <begin position="108"/>
        <end position="131"/>
    </location>
</feature>
<evidence type="ECO:0000313" key="8">
    <source>
        <dbReference type="EMBL" id="OCT88580.1"/>
    </source>
</evidence>
<feature type="domain" description="Protein kinase" evidence="7">
    <location>
        <begin position="1"/>
        <end position="142"/>
    </location>
</feature>
<reference evidence="9" key="1">
    <citation type="journal article" date="2016" name="Nature">
        <title>Genome evolution in the allotetraploid frog Xenopus laevis.</title>
        <authorList>
            <person name="Session A.M."/>
            <person name="Uno Y."/>
            <person name="Kwon T."/>
            <person name="Chapman J.A."/>
            <person name="Toyoda A."/>
            <person name="Takahashi S."/>
            <person name="Fukui A."/>
            <person name="Hikosaka A."/>
            <person name="Suzuki A."/>
            <person name="Kondo M."/>
            <person name="van Heeringen S.J."/>
            <person name="Quigley I."/>
            <person name="Heinz S."/>
            <person name="Ogino H."/>
            <person name="Ochi H."/>
            <person name="Hellsten U."/>
            <person name="Lyons J.B."/>
            <person name="Simakov O."/>
            <person name="Putnam N."/>
            <person name="Stites J."/>
            <person name="Kuroki Y."/>
            <person name="Tanaka T."/>
            <person name="Michiue T."/>
            <person name="Watanabe M."/>
            <person name="Bogdanovic O."/>
            <person name="Lister R."/>
            <person name="Georgiou G."/>
            <person name="Paranjpe S.S."/>
            <person name="van Kruijsbergen I."/>
            <person name="Shu S."/>
            <person name="Carlson J."/>
            <person name="Kinoshita T."/>
            <person name="Ohta Y."/>
            <person name="Mawaribuchi S."/>
            <person name="Jenkins J."/>
            <person name="Grimwood J."/>
            <person name="Schmutz J."/>
            <person name="Mitros T."/>
            <person name="Mozaffari S.V."/>
            <person name="Suzuki Y."/>
            <person name="Haramoto Y."/>
            <person name="Yamamoto T.S."/>
            <person name="Takagi C."/>
            <person name="Heald R."/>
            <person name="Miller K."/>
            <person name="Haudenschild C."/>
            <person name="Kitzman J."/>
            <person name="Nakayama T."/>
            <person name="Izutsu Y."/>
            <person name="Robert J."/>
            <person name="Fortriede J."/>
            <person name="Burns K."/>
            <person name="Lotay V."/>
            <person name="Karimi K."/>
            <person name="Yasuoka Y."/>
            <person name="Dichmann D.S."/>
            <person name="Flajnik M.F."/>
            <person name="Houston D.W."/>
            <person name="Shendure J."/>
            <person name="DuPasquier L."/>
            <person name="Vize P.D."/>
            <person name="Zorn A.M."/>
            <person name="Ito M."/>
            <person name="Marcotte E.M."/>
            <person name="Wallingford J.B."/>
            <person name="Ito Y."/>
            <person name="Asashima M."/>
            <person name="Ueno N."/>
            <person name="Matsuda Y."/>
            <person name="Veenstra G.J."/>
            <person name="Fujiyama A."/>
            <person name="Harland R.M."/>
            <person name="Taira M."/>
            <person name="Rokhsar D.S."/>
        </authorList>
    </citation>
    <scope>NUCLEOTIDE SEQUENCE [LARGE SCALE GENOMIC DNA]</scope>
    <source>
        <strain evidence="9">J</strain>
    </source>
</reference>
<dbReference type="GO" id="GO:0004674">
    <property type="term" value="F:protein serine/threonine kinase activity"/>
    <property type="evidence" value="ECO:0007669"/>
    <property type="project" value="UniProtKB-KW"/>
</dbReference>
<dbReference type="Pfam" id="PF00069">
    <property type="entry name" value="Pkinase"/>
    <property type="match status" value="1"/>
</dbReference>
<dbReference type="SUPFAM" id="SSF56112">
    <property type="entry name" value="Protein kinase-like (PK-like)"/>
    <property type="match status" value="1"/>
</dbReference>
<dbReference type="EMBL" id="CM004470">
    <property type="protein sequence ID" value="OCT88580.1"/>
    <property type="molecule type" value="Genomic_DNA"/>
</dbReference>
<evidence type="ECO:0000256" key="5">
    <source>
        <dbReference type="ARBA" id="ARBA00022840"/>
    </source>
</evidence>
<evidence type="ECO:0000256" key="1">
    <source>
        <dbReference type="ARBA" id="ARBA00022527"/>
    </source>
</evidence>
<organism evidence="8 9">
    <name type="scientific">Xenopus laevis</name>
    <name type="common">African clawed frog</name>
    <dbReference type="NCBI Taxonomy" id="8355"/>
    <lineage>
        <taxon>Eukaryota</taxon>
        <taxon>Metazoa</taxon>
        <taxon>Chordata</taxon>
        <taxon>Craniata</taxon>
        <taxon>Vertebrata</taxon>
        <taxon>Euteleostomi</taxon>
        <taxon>Amphibia</taxon>
        <taxon>Batrachia</taxon>
        <taxon>Anura</taxon>
        <taxon>Pipoidea</taxon>
        <taxon>Pipidae</taxon>
        <taxon>Xenopodinae</taxon>
        <taxon>Xenopus</taxon>
        <taxon>Xenopus</taxon>
    </lineage>
</organism>
<evidence type="ECO:0000256" key="4">
    <source>
        <dbReference type="ARBA" id="ARBA00022777"/>
    </source>
</evidence>
<proteinExistence type="predicted"/>
<keyword evidence="3" id="KW-0547">Nucleotide-binding</keyword>
<gene>
    <name evidence="8" type="ORF">XELAEV_18017209mg</name>
</gene>
<evidence type="ECO:0000256" key="3">
    <source>
        <dbReference type="ARBA" id="ARBA00022741"/>
    </source>
</evidence>
<keyword evidence="1" id="KW-0723">Serine/threonine-protein kinase</keyword>
<evidence type="ECO:0000256" key="2">
    <source>
        <dbReference type="ARBA" id="ARBA00022679"/>
    </source>
</evidence>
<dbReference type="Gene3D" id="3.30.200.20">
    <property type="entry name" value="Phosphorylase Kinase, domain 1"/>
    <property type="match status" value="1"/>
</dbReference>
<dbReference type="GO" id="GO:0005524">
    <property type="term" value="F:ATP binding"/>
    <property type="evidence" value="ECO:0007669"/>
    <property type="project" value="UniProtKB-KW"/>
</dbReference>
<protein>
    <recommendedName>
        <fullName evidence="7">Protein kinase domain-containing protein</fullName>
    </recommendedName>
</protein>